<reference evidence="4 5" key="1">
    <citation type="submission" date="2019-08" db="EMBL/GenBank/DDBJ databases">
        <title>Genomes of Antarctic Bizionia species.</title>
        <authorList>
            <person name="Bowman J.P."/>
        </authorList>
    </citation>
    <scope>NUCLEOTIDE SEQUENCE [LARGE SCALE GENOMIC DNA]</scope>
    <source>
        <strain evidence="4 5">HFD</strain>
    </source>
</reference>
<dbReference type="EMBL" id="VSKM01000007">
    <property type="protein sequence ID" value="TYB74240.1"/>
    <property type="molecule type" value="Genomic_DNA"/>
</dbReference>
<sequence>MGNKKHIDRLFQEKFKDFEAKPSDAVWQNIKKQLNPPKETAKPVVPLWSKWAAIAAIVLVLMTAGINVFTNGTTNTDSPSGEETTRSTTNSSSSTSIGTKETVGNVTDHENQIVDSTNQSTTNTLSNGTKHTPTVTHSTAQELNSSSVENKRNGIYSKGNPPSKASQDAAVANPSSIVGNTKKKDRGKTSTRLNTSATNTPLASTSSSSLSQSKPKSNSQPADKQNATTITANSSKKNSNLYSNPYKKNTLNVKTTEELFNTKETITPLDYTDLTKKKTTDESPIIDSSLGESIEEAIARLKKLDEKVRAIPFNKWSITANVAPVYYNSLGTGSSIDEQFVNNSKDGELNMSYGIQVGYALNDKLTLRSGVNTLKLSYDTAGVVVYQSVSTGNPDIKPLRHIDFETTPNGENLSVLSTESFNVQQINSIFNDNFNAALSQRMSYIEVPLELEYALINKRMGLHIIGGMSTFFLSDNQVVTEFDNYKTKIGEANNINDISFSTNLGLGLDYNFSKTFTFNFEPTFKYQINTYSASSGNFKPYIIGVYTGFSYTF</sequence>
<evidence type="ECO:0000256" key="1">
    <source>
        <dbReference type="SAM" id="MobiDB-lite"/>
    </source>
</evidence>
<dbReference type="InterPro" id="IPR025665">
    <property type="entry name" value="Beta-barrel_OMP_2"/>
</dbReference>
<comment type="caution">
    <text evidence="4">The sequence shown here is derived from an EMBL/GenBank/DDBJ whole genome shotgun (WGS) entry which is preliminary data.</text>
</comment>
<organism evidence="4 5">
    <name type="scientific">Bizionia saleffrena</name>
    <dbReference type="NCBI Taxonomy" id="291189"/>
    <lineage>
        <taxon>Bacteria</taxon>
        <taxon>Pseudomonadati</taxon>
        <taxon>Bacteroidota</taxon>
        <taxon>Flavobacteriia</taxon>
        <taxon>Flavobacteriales</taxon>
        <taxon>Flavobacteriaceae</taxon>
        <taxon>Bizionia</taxon>
    </lineage>
</organism>
<feature type="compositionally biased region" description="Polar residues" evidence="1">
    <location>
        <begin position="130"/>
        <end position="148"/>
    </location>
</feature>
<dbReference type="Pfam" id="PF13568">
    <property type="entry name" value="OMP_b-brl_2"/>
    <property type="match status" value="1"/>
</dbReference>
<keyword evidence="2" id="KW-0812">Transmembrane</keyword>
<feature type="compositionally biased region" description="Low complexity" evidence="1">
    <location>
        <begin position="233"/>
        <end position="247"/>
    </location>
</feature>
<keyword evidence="2" id="KW-1133">Transmembrane helix</keyword>
<feature type="compositionally biased region" description="Low complexity" evidence="1">
    <location>
        <begin position="86"/>
        <end position="102"/>
    </location>
</feature>
<feature type="compositionally biased region" description="Polar residues" evidence="1">
    <location>
        <begin position="70"/>
        <end position="79"/>
    </location>
</feature>
<name>A0A8H2LE75_9FLAO</name>
<protein>
    <submittedName>
        <fullName evidence="4">PorT family protein</fullName>
    </submittedName>
</protein>
<evidence type="ECO:0000313" key="4">
    <source>
        <dbReference type="EMBL" id="TYB74240.1"/>
    </source>
</evidence>
<dbReference type="SUPFAM" id="SSF56925">
    <property type="entry name" value="OMPA-like"/>
    <property type="match status" value="1"/>
</dbReference>
<accession>A0A8H2LE75</accession>
<feature type="region of interest" description="Disordered" evidence="1">
    <location>
        <begin position="70"/>
        <end position="247"/>
    </location>
</feature>
<dbReference type="RefSeq" id="WP_148369923.1">
    <property type="nucleotide sequence ID" value="NZ_VSKM01000007.1"/>
</dbReference>
<proteinExistence type="predicted"/>
<dbReference type="Proteomes" id="UP000323324">
    <property type="component" value="Unassembled WGS sequence"/>
</dbReference>
<gene>
    <name evidence="4" type="ORF">ES676_08650</name>
</gene>
<feature type="compositionally biased region" description="Polar residues" evidence="1">
    <location>
        <begin position="221"/>
        <end position="232"/>
    </location>
</feature>
<feature type="compositionally biased region" description="Low complexity" evidence="1">
    <location>
        <begin position="116"/>
        <end position="129"/>
    </location>
</feature>
<keyword evidence="2" id="KW-0472">Membrane</keyword>
<keyword evidence="5" id="KW-1185">Reference proteome</keyword>
<evidence type="ECO:0000259" key="3">
    <source>
        <dbReference type="Pfam" id="PF13568"/>
    </source>
</evidence>
<feature type="compositionally biased region" description="Low complexity" evidence="1">
    <location>
        <begin position="195"/>
        <end position="220"/>
    </location>
</feature>
<evidence type="ECO:0000313" key="5">
    <source>
        <dbReference type="Proteomes" id="UP000323324"/>
    </source>
</evidence>
<evidence type="ECO:0000256" key="2">
    <source>
        <dbReference type="SAM" id="Phobius"/>
    </source>
</evidence>
<dbReference type="InterPro" id="IPR011250">
    <property type="entry name" value="OMP/PagP_B-barrel"/>
</dbReference>
<feature type="transmembrane region" description="Helical" evidence="2">
    <location>
        <begin position="51"/>
        <end position="70"/>
    </location>
</feature>
<dbReference type="AlphaFoldDB" id="A0A8H2LE75"/>
<feature type="domain" description="Outer membrane protein beta-barrel" evidence="3">
    <location>
        <begin position="332"/>
        <end position="520"/>
    </location>
</feature>